<dbReference type="Proteomes" id="UP001458880">
    <property type="component" value="Unassembled WGS sequence"/>
</dbReference>
<dbReference type="AlphaFoldDB" id="A0AAW1N2K5"/>
<reference evidence="1 2" key="1">
    <citation type="journal article" date="2024" name="BMC Genomics">
        <title>De novo assembly and annotation of Popillia japonica's genome with initial clues to its potential as an invasive pest.</title>
        <authorList>
            <person name="Cucini C."/>
            <person name="Boschi S."/>
            <person name="Funari R."/>
            <person name="Cardaioli E."/>
            <person name="Iannotti N."/>
            <person name="Marturano G."/>
            <person name="Paoli F."/>
            <person name="Bruttini M."/>
            <person name="Carapelli A."/>
            <person name="Frati F."/>
            <person name="Nardi F."/>
        </authorList>
    </citation>
    <scope>NUCLEOTIDE SEQUENCE [LARGE SCALE GENOMIC DNA]</scope>
    <source>
        <strain evidence="1">DMR45628</strain>
    </source>
</reference>
<gene>
    <name evidence="1" type="ORF">QE152_g3532</name>
</gene>
<comment type="caution">
    <text evidence="1">The sequence shown here is derived from an EMBL/GenBank/DDBJ whole genome shotgun (WGS) entry which is preliminary data.</text>
</comment>
<name>A0AAW1N2K5_POPJA</name>
<proteinExistence type="predicted"/>
<keyword evidence="2" id="KW-1185">Reference proteome</keyword>
<protein>
    <submittedName>
        <fullName evidence="1">Uncharacterized protein</fullName>
    </submittedName>
</protein>
<evidence type="ECO:0000313" key="2">
    <source>
        <dbReference type="Proteomes" id="UP001458880"/>
    </source>
</evidence>
<dbReference type="EMBL" id="JASPKY010000014">
    <property type="protein sequence ID" value="KAK9753411.1"/>
    <property type="molecule type" value="Genomic_DNA"/>
</dbReference>
<sequence>MDSHRTRSCFIRLYRASNNSEENYQNGVDDDEWIHIEQDPVLFDFTGQEGFQVPIGATVTPLEAFQLLFAK</sequence>
<evidence type="ECO:0000313" key="1">
    <source>
        <dbReference type="EMBL" id="KAK9753411.1"/>
    </source>
</evidence>
<organism evidence="1 2">
    <name type="scientific">Popillia japonica</name>
    <name type="common">Japanese beetle</name>
    <dbReference type="NCBI Taxonomy" id="7064"/>
    <lineage>
        <taxon>Eukaryota</taxon>
        <taxon>Metazoa</taxon>
        <taxon>Ecdysozoa</taxon>
        <taxon>Arthropoda</taxon>
        <taxon>Hexapoda</taxon>
        <taxon>Insecta</taxon>
        <taxon>Pterygota</taxon>
        <taxon>Neoptera</taxon>
        <taxon>Endopterygota</taxon>
        <taxon>Coleoptera</taxon>
        <taxon>Polyphaga</taxon>
        <taxon>Scarabaeiformia</taxon>
        <taxon>Scarabaeidae</taxon>
        <taxon>Rutelinae</taxon>
        <taxon>Popillia</taxon>
    </lineage>
</organism>
<accession>A0AAW1N2K5</accession>